<dbReference type="EMBL" id="AMGO01000052">
    <property type="protein sequence ID" value="EKE43642.1"/>
    <property type="molecule type" value="Genomic_DNA"/>
</dbReference>
<feature type="domain" description="Rcc01698-like C-terminal" evidence="4">
    <location>
        <begin position="1046"/>
        <end position="1146"/>
    </location>
</feature>
<dbReference type="InterPro" id="IPR032876">
    <property type="entry name" value="J_dom"/>
</dbReference>
<proteinExistence type="predicted"/>
<dbReference type="Gene3D" id="3.20.20.80">
    <property type="entry name" value="Glycosidases"/>
    <property type="match status" value="1"/>
</dbReference>
<feature type="region of interest" description="Disordered" evidence="1">
    <location>
        <begin position="664"/>
        <end position="684"/>
    </location>
</feature>
<dbReference type="SUPFAM" id="SSF51445">
    <property type="entry name" value="(Trans)glycosidases"/>
    <property type="match status" value="1"/>
</dbReference>
<dbReference type="Pfam" id="PF13550">
    <property type="entry name" value="Phage-tail_3"/>
    <property type="match status" value="1"/>
</dbReference>
<feature type="domain" description="GTA TIM-barrel-like" evidence="2">
    <location>
        <begin position="444"/>
        <end position="738"/>
    </location>
</feature>
<dbReference type="PATRIC" id="fig|1231392.3.peg.2387"/>
<evidence type="ECO:0008006" key="7">
    <source>
        <dbReference type="Google" id="ProtNLM"/>
    </source>
</evidence>
<evidence type="ECO:0000313" key="5">
    <source>
        <dbReference type="EMBL" id="EKE43642.1"/>
    </source>
</evidence>
<comment type="caution">
    <text evidence="5">The sequence shown here is derived from an EMBL/GenBank/DDBJ whole genome shotgun (WGS) entry which is preliminary data.</text>
</comment>
<evidence type="ECO:0000259" key="4">
    <source>
        <dbReference type="Pfam" id="PF23666"/>
    </source>
</evidence>
<dbReference type="STRING" id="1231392.OCGS_2374"/>
<protein>
    <recommendedName>
        <fullName evidence="7">Host specificity protein</fullName>
    </recommendedName>
</protein>
<feature type="domain" description="Tip attachment protein J" evidence="3">
    <location>
        <begin position="798"/>
        <end position="955"/>
    </location>
</feature>
<dbReference type="Pfam" id="PF13547">
    <property type="entry name" value="GTA_TIM"/>
    <property type="match status" value="1"/>
</dbReference>
<dbReference type="Proteomes" id="UP000006765">
    <property type="component" value="Unassembled WGS sequence"/>
</dbReference>
<evidence type="ECO:0000313" key="6">
    <source>
        <dbReference type="Proteomes" id="UP000006765"/>
    </source>
</evidence>
<dbReference type="InterPro" id="IPR025195">
    <property type="entry name" value="GTA_TIM_dom"/>
</dbReference>
<keyword evidence="6" id="KW-1185">Reference proteome</keyword>
<reference evidence="5 6" key="1">
    <citation type="journal article" date="2012" name="J. Bacteriol.">
        <title>Draft Genome Sequence of Oceaniovalibus guishaninsula JLT2003T.</title>
        <authorList>
            <person name="Tang K."/>
            <person name="Liu K."/>
            <person name="Jiao N."/>
        </authorList>
    </citation>
    <scope>NUCLEOTIDE SEQUENCE [LARGE SCALE GENOMIC DNA]</scope>
    <source>
        <strain evidence="5 6">JLT2003</strain>
    </source>
</reference>
<evidence type="ECO:0000259" key="3">
    <source>
        <dbReference type="Pfam" id="PF13550"/>
    </source>
</evidence>
<sequence length="1297" mass="138797">MATLVLGAVGAAAGGALGGGVLGLSSVVIGRALGATLGRVVDQSLLGAGSEAVETGRVDRFRLTGAGEGTPIARLHGRVRVGGQVIWASRFLESSETQGGGKGAPSRPEVREYGYSVSLAIALCEGKVAGIGRIWADGREIGRDEVQLRLHPGDDRQQPDAKIEAVEGTGNVPAYRGLAYVVIEDLDLAPFGNRVPQFTFEVMRGEQAAPAGASPDLAAGVRAVAMMPGTGEYALATTRVRLEDRPGVSAYVNVNSPGGKTDFAASLDALGAELPRCGSVSLIVSWFGDDLRCGACKVVPKVEQTAFDGKEMPWTVSGLKRRDAATVPVRDGGVIYGGTPADASVVEAIAAMRAAGQAVMFYPFLLMEQGPGNGLADPWSDAAHQPELPWRGRITLSKAPGQAGSPDGTAAAAAEVASFFGTARVADFAVTGQRVRWTGGADDGYRRFILHYAHLCAAAGGVDSFCIGSEMRSLTQIRDAGGFPAVEAFRQLARDVRAILGPDVKIGYAADWSEYFGYRPQDGSGDVFFHLDPLWADPAIDFIGIDNYMPLADWRDGDDHADAGWGTVHNLDYLRANVAGGEGFDWYYGSAAEDAAQIRTPIADGAHGEDWVFRYKDLVGWWSNPHHDRPRGLRKATPTPWVPQSKPIWFTEIGCAAIDKGANEPNKFLDPKSSESGLPKYSSGRRDDLMQMQFLRASFDHWSDPANNPVSDVYGAPMVDVTRAHVWAWDARPYPYFPGNADLWSDADNYYRGHWITGRATNRALASVVREICAESGVRGIDVGRLYGLVRGYVQGDVQSARAALQPLMLAYGFDAVERAGTLVFRSRTGRAVAAIDAGQVAVSGETEGDVEHVRLPDAEKVGRLRLTYTDAGGSFETRSAEAVFPDERSFAVAASDLPLVLTQAEGRAITERWLAEARVARDRVRFALPPSRLGLGAGDVVTLGDSLWRIDHVEQAGLQLIEAVRTEPGLHEPSDTAESAMRLPRYAAPVPVLPVLLDLPLLRGTEAPHAPHVAAAARPWPGSVAVYGSATGSGYDLDATLPVSARIGVTQTPLHRAASGIWDRGPALRVRMIGGALQRIEDAALLAGANAMAIGGGADDIWEVFQFREAELVARDTFDLSMRLRGQAGTDGVMPDEWPAGSRVVLLNRAVRQIDLRPDARGLARHYRIGPAGRPLDDPAFVEEERAFAGAGLRPYAPVHLRVREAGGGLDVTWIRRTRIGGDSWLGLDVPLGEEDERYLVRIRRGGAILRQVETDRPAWHYGAADRAADGPGVRLEVAQVSTAYGPGPFGVRDLP</sequence>
<organism evidence="5 6">
    <name type="scientific">Oceaniovalibus guishaninsula JLT2003</name>
    <dbReference type="NCBI Taxonomy" id="1231392"/>
    <lineage>
        <taxon>Bacteria</taxon>
        <taxon>Pseudomonadati</taxon>
        <taxon>Pseudomonadota</taxon>
        <taxon>Alphaproteobacteria</taxon>
        <taxon>Rhodobacterales</taxon>
        <taxon>Roseobacteraceae</taxon>
        <taxon>Oceaniovalibus</taxon>
    </lineage>
</organism>
<dbReference type="eggNOG" id="COG3391">
    <property type="taxonomic scope" value="Bacteria"/>
</dbReference>
<dbReference type="InterPro" id="IPR056490">
    <property type="entry name" value="Rcc01698_C"/>
</dbReference>
<dbReference type="InterPro" id="IPR017853">
    <property type="entry name" value="GH"/>
</dbReference>
<evidence type="ECO:0000259" key="2">
    <source>
        <dbReference type="Pfam" id="PF13547"/>
    </source>
</evidence>
<dbReference type="CDD" id="cd19607">
    <property type="entry name" value="GTA_TIM-barrel-like"/>
    <property type="match status" value="1"/>
</dbReference>
<dbReference type="OrthoDB" id="8445115at2"/>
<gene>
    <name evidence="5" type="ORF">OCGS_2374</name>
</gene>
<name>K2HAJ4_9RHOB</name>
<dbReference type="RefSeq" id="WP_007427526.1">
    <property type="nucleotide sequence ID" value="NZ_AMGO01000052.1"/>
</dbReference>
<dbReference type="Pfam" id="PF23666">
    <property type="entry name" value="Rcc01698_C"/>
    <property type="match status" value="1"/>
</dbReference>
<evidence type="ECO:0000256" key="1">
    <source>
        <dbReference type="SAM" id="MobiDB-lite"/>
    </source>
</evidence>
<accession>K2HAJ4</accession>